<accession>A0A396S4Q0</accession>
<evidence type="ECO:0000313" key="4">
    <source>
        <dbReference type="EMBL" id="RHW18405.1"/>
    </source>
</evidence>
<dbReference type="PIRSF" id="PIRSF018266">
    <property type="entry name" value="FecR"/>
    <property type="match status" value="1"/>
</dbReference>
<dbReference type="Pfam" id="PF16220">
    <property type="entry name" value="DUF4880"/>
    <property type="match status" value="1"/>
</dbReference>
<dbReference type="Proteomes" id="UP000266693">
    <property type="component" value="Unassembled WGS sequence"/>
</dbReference>
<keyword evidence="1" id="KW-1133">Transmembrane helix</keyword>
<sequence length="336" mass="36018">MTGAANDQQDERDTEAALWCLSLAEGELPPGEREAFDRWFADPANASAFEDAARVWNAAGGAADMPELIGMRGAALASYRRASGRRWTVQSGGPWRWALAVAAVLVLAIVSFTLLHDPRRHYETRVGERRVAILDDRSRLTLDADSRVDVGLGEDRRELVLVRGRARFDVAKDPLRPFTVAAGDKLVVATGTSFSVEMVGREVRVLLYEGHVSVIDRDPPAPAKAAAEARPLLAGQEMIATIDAPAAATVVKAVSAQSSSWQNGQLSFDEEPIALAIARMNRHSEVKLVLGDAGAARTRVNGVFTAGDVEAFVEGVTMLGGLHAERTPGRVTLTSG</sequence>
<dbReference type="OrthoDB" id="9798846at2"/>
<proteinExistence type="predicted"/>
<gene>
    <name evidence="4" type="ORF">D1610_08085</name>
</gene>
<dbReference type="PANTHER" id="PTHR30273:SF2">
    <property type="entry name" value="PROTEIN FECR"/>
    <property type="match status" value="1"/>
</dbReference>
<organism evidence="4 5">
    <name type="scientific">Sphingomonas gilva</name>
    <dbReference type="NCBI Taxonomy" id="2305907"/>
    <lineage>
        <taxon>Bacteria</taxon>
        <taxon>Pseudomonadati</taxon>
        <taxon>Pseudomonadota</taxon>
        <taxon>Alphaproteobacteria</taxon>
        <taxon>Sphingomonadales</taxon>
        <taxon>Sphingomonadaceae</taxon>
        <taxon>Sphingomonas</taxon>
    </lineage>
</organism>
<evidence type="ECO:0000313" key="5">
    <source>
        <dbReference type="Proteomes" id="UP000266693"/>
    </source>
</evidence>
<dbReference type="InterPro" id="IPR006860">
    <property type="entry name" value="FecR"/>
</dbReference>
<dbReference type="Gene3D" id="2.60.120.1440">
    <property type="match status" value="1"/>
</dbReference>
<feature type="domain" description="FecR N-terminal" evidence="3">
    <location>
        <begin position="15"/>
        <end position="55"/>
    </location>
</feature>
<reference evidence="4 5" key="1">
    <citation type="submission" date="2018-08" db="EMBL/GenBank/DDBJ databases">
        <title>The multiple taxonomic identification of Sphingomonas gilva.</title>
        <authorList>
            <person name="Zhu D."/>
            <person name="Zheng S."/>
        </authorList>
    </citation>
    <scope>NUCLEOTIDE SEQUENCE [LARGE SCALE GENOMIC DNA]</scope>
    <source>
        <strain evidence="4 5">ZDH117</strain>
    </source>
</reference>
<dbReference type="Pfam" id="PF04773">
    <property type="entry name" value="FecR"/>
    <property type="match status" value="1"/>
</dbReference>
<keyword evidence="1" id="KW-0812">Transmembrane</keyword>
<dbReference type="InterPro" id="IPR032623">
    <property type="entry name" value="FecR_N"/>
</dbReference>
<evidence type="ECO:0000256" key="1">
    <source>
        <dbReference type="SAM" id="Phobius"/>
    </source>
</evidence>
<dbReference type="InterPro" id="IPR012373">
    <property type="entry name" value="Ferrdict_sens_TM"/>
</dbReference>
<name>A0A396S4Q0_9SPHN</name>
<evidence type="ECO:0000259" key="2">
    <source>
        <dbReference type="Pfam" id="PF04773"/>
    </source>
</evidence>
<feature type="domain" description="FecR protein" evidence="2">
    <location>
        <begin position="122"/>
        <end position="212"/>
    </location>
</feature>
<dbReference type="Gene3D" id="3.55.50.30">
    <property type="match status" value="1"/>
</dbReference>
<comment type="caution">
    <text evidence="4">The sequence shown here is derived from an EMBL/GenBank/DDBJ whole genome shotgun (WGS) entry which is preliminary data.</text>
</comment>
<evidence type="ECO:0000259" key="3">
    <source>
        <dbReference type="Pfam" id="PF16220"/>
    </source>
</evidence>
<dbReference type="PANTHER" id="PTHR30273">
    <property type="entry name" value="PERIPLASMIC SIGNAL SENSOR AND SIGMA FACTOR ACTIVATOR FECR-RELATED"/>
    <property type="match status" value="1"/>
</dbReference>
<keyword evidence="1" id="KW-0472">Membrane</keyword>
<protein>
    <submittedName>
        <fullName evidence="4">DUF4880 domain-containing protein</fullName>
    </submittedName>
</protein>
<dbReference type="AlphaFoldDB" id="A0A396S4Q0"/>
<dbReference type="EMBL" id="QWLV01000002">
    <property type="protein sequence ID" value="RHW18405.1"/>
    <property type="molecule type" value="Genomic_DNA"/>
</dbReference>
<keyword evidence="5" id="KW-1185">Reference proteome</keyword>
<dbReference type="GO" id="GO:0016989">
    <property type="term" value="F:sigma factor antagonist activity"/>
    <property type="evidence" value="ECO:0007669"/>
    <property type="project" value="TreeGrafter"/>
</dbReference>
<dbReference type="RefSeq" id="WP_118863595.1">
    <property type="nucleotide sequence ID" value="NZ_QWLV01000002.1"/>
</dbReference>
<feature type="transmembrane region" description="Helical" evidence="1">
    <location>
        <begin position="95"/>
        <end position="115"/>
    </location>
</feature>